<dbReference type="STRING" id="1915074.SPHI_16300"/>
<protein>
    <recommendedName>
        <fullName evidence="1">DUF6456 domain-containing protein</fullName>
    </recommendedName>
</protein>
<evidence type="ECO:0000313" key="3">
    <source>
        <dbReference type="Proteomes" id="UP000188729"/>
    </source>
</evidence>
<sequence length="158" mass="16732">MRELVERAIDGEGRIAAGMLGGKRRGGRSVTVNVAESPLAWLATRGLVSARQIEAGERLRADYERAALAPSVTMRWSARVDGASGRGLDPTSAQIAAKRRFDAAIAGVGRGLSDVLWRVICAGEGLPVAEKALGWPARSGRLVLTMALDRLADHYGLG</sequence>
<dbReference type="RefSeq" id="WP_076744557.1">
    <property type="nucleotide sequence ID" value="NZ_MPSB01000006.1"/>
</dbReference>
<dbReference type="Proteomes" id="UP000188729">
    <property type="component" value="Unassembled WGS sequence"/>
</dbReference>
<keyword evidence="3" id="KW-1185">Reference proteome</keyword>
<accession>A0A1V2ETL4</accession>
<dbReference type="EMBL" id="MPSB01000006">
    <property type="protein sequence ID" value="ONF96016.1"/>
    <property type="molecule type" value="Genomic_DNA"/>
</dbReference>
<comment type="caution">
    <text evidence="2">The sequence shown here is derived from an EMBL/GenBank/DDBJ whole genome shotgun (WGS) entry which is preliminary data.</text>
</comment>
<dbReference type="InterPro" id="IPR045599">
    <property type="entry name" value="DUF6456"/>
</dbReference>
<reference evidence="2 3" key="1">
    <citation type="submission" date="2016-11" db="EMBL/GenBank/DDBJ databases">
        <title>Genome sequence of Sphingomonas jeddahensis G39.</title>
        <authorList>
            <person name="Poehlein A."/>
            <person name="Wuebbeler J.H."/>
            <person name="Steinbuechel A."/>
            <person name="Daniel R."/>
        </authorList>
    </citation>
    <scope>NUCLEOTIDE SEQUENCE [LARGE SCALE GENOMIC DNA]</scope>
    <source>
        <strain evidence="2 3">G39</strain>
    </source>
</reference>
<feature type="domain" description="DUF6456" evidence="1">
    <location>
        <begin position="31"/>
        <end position="156"/>
    </location>
</feature>
<evidence type="ECO:0000313" key="2">
    <source>
        <dbReference type="EMBL" id="ONF96016.1"/>
    </source>
</evidence>
<organism evidence="2 3">
    <name type="scientific">Sphingomonas jeddahensis</name>
    <dbReference type="NCBI Taxonomy" id="1915074"/>
    <lineage>
        <taxon>Bacteria</taxon>
        <taxon>Pseudomonadati</taxon>
        <taxon>Pseudomonadota</taxon>
        <taxon>Alphaproteobacteria</taxon>
        <taxon>Sphingomonadales</taxon>
        <taxon>Sphingomonadaceae</taxon>
        <taxon>Sphingomonas</taxon>
    </lineage>
</organism>
<dbReference type="Pfam" id="PF20057">
    <property type="entry name" value="DUF6456"/>
    <property type="match status" value="1"/>
</dbReference>
<dbReference type="OrthoDB" id="7476630at2"/>
<name>A0A1V2ETL4_9SPHN</name>
<evidence type="ECO:0000259" key="1">
    <source>
        <dbReference type="Pfam" id="PF20057"/>
    </source>
</evidence>
<dbReference type="AlphaFoldDB" id="A0A1V2ETL4"/>
<gene>
    <name evidence="2" type="ORF">SPHI_16300</name>
</gene>
<proteinExistence type="predicted"/>